<dbReference type="InterPro" id="IPR053148">
    <property type="entry name" value="PD-DEXK-like_domain"/>
</dbReference>
<dbReference type="PANTHER" id="PTHR30547">
    <property type="entry name" value="UNCHARACTERIZED PROTEIN YHCG-RELATED"/>
    <property type="match status" value="1"/>
</dbReference>
<keyword evidence="3" id="KW-1185">Reference proteome</keyword>
<sequence length="148" mass="17068">MMPKKSFLSPKKGEASPPEYTKLINSLKAKIRSSQIKAALAVNSELIKLYWEIGKEIVEKQKQEGWGSKTLERAAKDLQKEFPGIEGFSRANIFRMKAFFAAYEKVAQTVRQLKSLPIFDIPWGHNILLIQKLKNNNERLWYASRRSI</sequence>
<gene>
    <name evidence="2" type="ORF">NEPTK9_000544</name>
</gene>
<dbReference type="Proteomes" id="UP001194714">
    <property type="component" value="Unassembled WGS sequence"/>
</dbReference>
<evidence type="ECO:0000313" key="3">
    <source>
        <dbReference type="Proteomes" id="UP001194714"/>
    </source>
</evidence>
<comment type="caution">
    <text evidence="2">The sequence shown here is derived from an EMBL/GenBank/DDBJ whole genome shotgun (WGS) entry which is preliminary data.</text>
</comment>
<dbReference type="Pfam" id="PF17761">
    <property type="entry name" value="DUF1016_N"/>
    <property type="match status" value="1"/>
</dbReference>
<name>A0ABS0AY25_9BACT</name>
<reference evidence="2 3" key="1">
    <citation type="submission" date="2020-01" db="EMBL/GenBank/DDBJ databases">
        <title>Draft genome sequence of Cand. Neptunochlamydia vexilliferae K9.</title>
        <authorList>
            <person name="Schulz F."/>
            <person name="Koestlbacher S."/>
            <person name="Wascher F."/>
            <person name="Pizzetti I."/>
            <person name="Horn M."/>
        </authorList>
    </citation>
    <scope>NUCLEOTIDE SEQUENCE [LARGE SCALE GENOMIC DNA]</scope>
    <source>
        <strain evidence="2 3">K9</strain>
    </source>
</reference>
<evidence type="ECO:0000259" key="1">
    <source>
        <dbReference type="Pfam" id="PF17761"/>
    </source>
</evidence>
<feature type="domain" description="YhcG N-terminal" evidence="1">
    <location>
        <begin position="27"/>
        <end position="144"/>
    </location>
</feature>
<dbReference type="InterPro" id="IPR041527">
    <property type="entry name" value="YhcG_N"/>
</dbReference>
<evidence type="ECO:0000313" key="2">
    <source>
        <dbReference type="EMBL" id="MBF5059039.1"/>
    </source>
</evidence>
<dbReference type="PANTHER" id="PTHR30547:SF0">
    <property type="entry name" value="BLR8175 PROTEIN"/>
    <property type="match status" value="1"/>
</dbReference>
<accession>A0ABS0AY25</accession>
<dbReference type="EMBL" id="JAAEJV010000009">
    <property type="protein sequence ID" value="MBF5059039.1"/>
    <property type="molecule type" value="Genomic_DNA"/>
</dbReference>
<protein>
    <recommendedName>
        <fullName evidence="1">YhcG N-terminal domain-containing protein</fullName>
    </recommendedName>
</protein>
<organism evidence="2 3">
    <name type="scientific">Candidatus Neptunichlamydia vexilliferae</name>
    <dbReference type="NCBI Taxonomy" id="1651774"/>
    <lineage>
        <taxon>Bacteria</taxon>
        <taxon>Pseudomonadati</taxon>
        <taxon>Chlamydiota</taxon>
        <taxon>Chlamydiia</taxon>
        <taxon>Parachlamydiales</taxon>
        <taxon>Simkaniaceae</taxon>
        <taxon>Candidatus Neptunichlamydia</taxon>
    </lineage>
</organism>
<proteinExistence type="predicted"/>